<evidence type="ECO:0000313" key="3">
    <source>
        <dbReference type="Proteomes" id="UP000237347"/>
    </source>
</evidence>
<dbReference type="EMBL" id="PKMF04000107">
    <property type="protein sequence ID" value="KAK7849893.1"/>
    <property type="molecule type" value="Genomic_DNA"/>
</dbReference>
<sequence>KFQPQNTLQTHSLPYILVAFAGIYPDGLFHVKCIHAQIITNSVSKNQFLATKLVKAYCDLGRVGDARHVFDEFSQPKTILCNAMVGGYLRNECYIETHELFKIMGRAIWQLIVYMHPRDCDYEMGREVIRKAVDKGADSDQYFLGSSINNFLVKFNGIDEA</sequence>
<proteinExistence type="predicted"/>
<dbReference type="GO" id="GO:0009451">
    <property type="term" value="P:RNA modification"/>
    <property type="evidence" value="ECO:0007669"/>
    <property type="project" value="InterPro"/>
</dbReference>
<dbReference type="Pfam" id="PF01535">
    <property type="entry name" value="PPR"/>
    <property type="match status" value="2"/>
</dbReference>
<dbReference type="AlphaFoldDB" id="A0AAW0LG61"/>
<organism evidence="2 3">
    <name type="scientific">Quercus suber</name>
    <name type="common">Cork oak</name>
    <dbReference type="NCBI Taxonomy" id="58331"/>
    <lineage>
        <taxon>Eukaryota</taxon>
        <taxon>Viridiplantae</taxon>
        <taxon>Streptophyta</taxon>
        <taxon>Embryophyta</taxon>
        <taxon>Tracheophyta</taxon>
        <taxon>Spermatophyta</taxon>
        <taxon>Magnoliopsida</taxon>
        <taxon>eudicotyledons</taxon>
        <taxon>Gunneridae</taxon>
        <taxon>Pentapetalae</taxon>
        <taxon>rosids</taxon>
        <taxon>fabids</taxon>
        <taxon>Fagales</taxon>
        <taxon>Fagaceae</taxon>
        <taxon>Quercus</taxon>
    </lineage>
</organism>
<name>A0AAW0LG61_QUESU</name>
<gene>
    <name evidence="2" type="primary">DYW9_2</name>
    <name evidence="2" type="ORF">CFP56_001985</name>
</gene>
<evidence type="ECO:0000313" key="2">
    <source>
        <dbReference type="EMBL" id="KAK7849893.1"/>
    </source>
</evidence>
<dbReference type="Proteomes" id="UP000237347">
    <property type="component" value="Unassembled WGS sequence"/>
</dbReference>
<dbReference type="PANTHER" id="PTHR47926">
    <property type="entry name" value="PENTATRICOPEPTIDE REPEAT-CONTAINING PROTEIN"/>
    <property type="match status" value="1"/>
</dbReference>
<feature type="non-terminal residue" evidence="2">
    <location>
        <position position="1"/>
    </location>
</feature>
<dbReference type="GO" id="GO:0003723">
    <property type="term" value="F:RNA binding"/>
    <property type="evidence" value="ECO:0007669"/>
    <property type="project" value="InterPro"/>
</dbReference>
<dbReference type="PANTHER" id="PTHR47926:SF533">
    <property type="entry name" value="DYW DOMAIN-CONTAINING PROTEIN"/>
    <property type="match status" value="1"/>
</dbReference>
<accession>A0AAW0LG61</accession>
<keyword evidence="3" id="KW-1185">Reference proteome</keyword>
<dbReference type="InterPro" id="IPR011990">
    <property type="entry name" value="TPR-like_helical_dom_sf"/>
</dbReference>
<reference evidence="2 3" key="1">
    <citation type="journal article" date="2018" name="Sci. Data">
        <title>The draft genome sequence of cork oak.</title>
        <authorList>
            <person name="Ramos A.M."/>
            <person name="Usie A."/>
            <person name="Barbosa P."/>
            <person name="Barros P.M."/>
            <person name="Capote T."/>
            <person name="Chaves I."/>
            <person name="Simoes F."/>
            <person name="Abreu I."/>
            <person name="Carrasquinho I."/>
            <person name="Faro C."/>
            <person name="Guimaraes J.B."/>
            <person name="Mendonca D."/>
            <person name="Nobrega F."/>
            <person name="Rodrigues L."/>
            <person name="Saibo N.J.M."/>
            <person name="Varela M.C."/>
            <person name="Egas C."/>
            <person name="Matos J."/>
            <person name="Miguel C.M."/>
            <person name="Oliveira M.M."/>
            <person name="Ricardo C.P."/>
            <person name="Goncalves S."/>
        </authorList>
    </citation>
    <scope>NUCLEOTIDE SEQUENCE [LARGE SCALE GENOMIC DNA]</scope>
    <source>
        <strain evidence="3">cv. HL8</strain>
    </source>
</reference>
<dbReference type="Gene3D" id="1.25.40.10">
    <property type="entry name" value="Tetratricopeptide repeat domain"/>
    <property type="match status" value="1"/>
</dbReference>
<comment type="caution">
    <text evidence="2">The sequence shown here is derived from an EMBL/GenBank/DDBJ whole genome shotgun (WGS) entry which is preliminary data.</text>
</comment>
<keyword evidence="1" id="KW-0677">Repeat</keyword>
<evidence type="ECO:0000256" key="1">
    <source>
        <dbReference type="ARBA" id="ARBA00022737"/>
    </source>
</evidence>
<dbReference type="InterPro" id="IPR002885">
    <property type="entry name" value="PPR_rpt"/>
</dbReference>
<protein>
    <submittedName>
        <fullName evidence="2">Pentatricopeptide repeat-containing protein</fullName>
    </submittedName>
</protein>
<dbReference type="InterPro" id="IPR046960">
    <property type="entry name" value="PPR_At4g14850-like_plant"/>
</dbReference>